<evidence type="ECO:0000256" key="11">
    <source>
        <dbReference type="ARBA" id="ARBA00022801"/>
    </source>
</evidence>
<dbReference type="InterPro" id="IPR005467">
    <property type="entry name" value="His_kinase_dom"/>
</dbReference>
<evidence type="ECO:0000256" key="21">
    <source>
        <dbReference type="SAM" id="Phobius"/>
    </source>
</evidence>
<dbReference type="PROSITE" id="PS50885">
    <property type="entry name" value="HAMP"/>
    <property type="match status" value="1"/>
</dbReference>
<evidence type="ECO:0000256" key="20">
    <source>
        <dbReference type="ARBA" id="ARBA00041776"/>
    </source>
</evidence>
<feature type="transmembrane region" description="Helical" evidence="21">
    <location>
        <begin position="7"/>
        <end position="30"/>
    </location>
</feature>
<evidence type="ECO:0000256" key="13">
    <source>
        <dbReference type="ARBA" id="ARBA00022842"/>
    </source>
</evidence>
<keyword evidence="21" id="KW-1133">Transmembrane helix</keyword>
<keyword evidence="13" id="KW-0460">Magnesium</keyword>
<keyword evidence="18" id="KW-0464">Manganese</keyword>
<proteinExistence type="predicted"/>
<evidence type="ECO:0000256" key="17">
    <source>
        <dbReference type="ARBA" id="ARBA00023026"/>
    </source>
</evidence>
<name>A0A5C6RJF2_9BACT</name>
<comment type="subcellular location">
    <subcellularLocation>
        <location evidence="4">Cell membrane</location>
        <topology evidence="4">Multi-pass membrane protein</topology>
    </subcellularLocation>
</comment>
<evidence type="ECO:0000256" key="15">
    <source>
        <dbReference type="ARBA" id="ARBA00023012"/>
    </source>
</evidence>
<dbReference type="InterPro" id="IPR036890">
    <property type="entry name" value="HATPase_C_sf"/>
</dbReference>
<keyword evidence="17" id="KW-0843">Virulence</keyword>
<keyword evidence="8" id="KW-0808">Transferase</keyword>
<dbReference type="PANTHER" id="PTHR44936:SF9">
    <property type="entry name" value="SENSOR PROTEIN CREC"/>
    <property type="match status" value="1"/>
</dbReference>
<dbReference type="PROSITE" id="PS50109">
    <property type="entry name" value="HIS_KIN"/>
    <property type="match status" value="1"/>
</dbReference>
<evidence type="ECO:0000256" key="10">
    <source>
        <dbReference type="ARBA" id="ARBA00022777"/>
    </source>
</evidence>
<dbReference type="CDD" id="cd00082">
    <property type="entry name" value="HisKA"/>
    <property type="match status" value="1"/>
</dbReference>
<evidence type="ECO:0000313" key="25">
    <source>
        <dbReference type="Proteomes" id="UP000321580"/>
    </source>
</evidence>
<dbReference type="InterPro" id="IPR003661">
    <property type="entry name" value="HisK_dim/P_dom"/>
</dbReference>
<evidence type="ECO:0000256" key="3">
    <source>
        <dbReference type="ARBA" id="ARBA00001946"/>
    </source>
</evidence>
<dbReference type="GO" id="GO:0005524">
    <property type="term" value="F:ATP binding"/>
    <property type="evidence" value="ECO:0007669"/>
    <property type="project" value="UniProtKB-KW"/>
</dbReference>
<evidence type="ECO:0000259" key="22">
    <source>
        <dbReference type="PROSITE" id="PS50109"/>
    </source>
</evidence>
<feature type="transmembrane region" description="Helical" evidence="21">
    <location>
        <begin position="156"/>
        <end position="176"/>
    </location>
</feature>
<keyword evidence="11" id="KW-0378">Hydrolase</keyword>
<comment type="catalytic activity">
    <reaction evidence="1">
        <text>ATP + protein L-histidine = ADP + protein N-phospho-L-histidine.</text>
        <dbReference type="EC" id="2.7.13.3"/>
    </reaction>
</comment>
<sequence length="461" mass="51236">MKLRDRIALNFALLTSSILFLMGLLLFVLYRNYIQHEFTTRLHERCLIAAQLYFDREKLSEVAIESIYQKHLRTLPNEQEYIFDLEQKDSMLAYLPSFLAQQLEGPLSKQQEYFKAQSQDTVGVGILYRDMAGPHFVVVTAINRQGQQEVRELGNILAGLAGVYLVGIFFIARWYARQVLSPLTAMTEKMRLVNTANLHVRLDPLPGAHPDDELGSIVEAFNKMLGRLEASVEVQRNFITHASHQLKTPLTTILGEIELARQQARALPPAVIESLSHISEESERLNRLILRLLHLAEVGTEINSLPSNPVRVDELLFKIQEELLLDYPGRPLQIDTGTFPSAPESLEVSGDANLLQIALFNLAENGLKYSNSTVTVRLSVKPGLLEVLIQDRGPGIPPHEREAVFTPFVRGQGAQAIPGYGVGLPLAQKIIALHGGEVVLASEGNKGALAIVRLPNGQGLL</sequence>
<evidence type="ECO:0000256" key="5">
    <source>
        <dbReference type="ARBA" id="ARBA00012438"/>
    </source>
</evidence>
<evidence type="ECO:0000256" key="1">
    <source>
        <dbReference type="ARBA" id="ARBA00000085"/>
    </source>
</evidence>
<dbReference type="Pfam" id="PF00672">
    <property type="entry name" value="HAMP"/>
    <property type="match status" value="1"/>
</dbReference>
<feature type="domain" description="HAMP" evidence="23">
    <location>
        <begin position="177"/>
        <end position="233"/>
    </location>
</feature>
<dbReference type="Proteomes" id="UP000321580">
    <property type="component" value="Unassembled WGS sequence"/>
</dbReference>
<evidence type="ECO:0000256" key="18">
    <source>
        <dbReference type="ARBA" id="ARBA00023211"/>
    </source>
</evidence>
<keyword evidence="9" id="KW-0547">Nucleotide-binding</keyword>
<dbReference type="Gene3D" id="6.10.340.10">
    <property type="match status" value="1"/>
</dbReference>
<keyword evidence="25" id="KW-1185">Reference proteome</keyword>
<evidence type="ECO:0000256" key="4">
    <source>
        <dbReference type="ARBA" id="ARBA00004651"/>
    </source>
</evidence>
<organism evidence="24 25">
    <name type="scientific">Phaeodactylibacter luteus</name>
    <dbReference type="NCBI Taxonomy" id="1564516"/>
    <lineage>
        <taxon>Bacteria</taxon>
        <taxon>Pseudomonadati</taxon>
        <taxon>Bacteroidota</taxon>
        <taxon>Saprospiria</taxon>
        <taxon>Saprospirales</taxon>
        <taxon>Haliscomenobacteraceae</taxon>
        <taxon>Phaeodactylibacter</taxon>
    </lineage>
</organism>
<dbReference type="SMART" id="SM00387">
    <property type="entry name" value="HATPase_c"/>
    <property type="match status" value="1"/>
</dbReference>
<evidence type="ECO:0000259" key="23">
    <source>
        <dbReference type="PROSITE" id="PS50885"/>
    </source>
</evidence>
<dbReference type="SUPFAM" id="SSF158472">
    <property type="entry name" value="HAMP domain-like"/>
    <property type="match status" value="1"/>
</dbReference>
<dbReference type="SUPFAM" id="SSF47384">
    <property type="entry name" value="Homodimeric domain of signal transducing histidine kinase"/>
    <property type="match status" value="1"/>
</dbReference>
<dbReference type="Pfam" id="PF00512">
    <property type="entry name" value="HisKA"/>
    <property type="match status" value="1"/>
</dbReference>
<comment type="cofactor">
    <cofactor evidence="3">
        <name>Mg(2+)</name>
        <dbReference type="ChEBI" id="CHEBI:18420"/>
    </cofactor>
</comment>
<dbReference type="InterPro" id="IPR003660">
    <property type="entry name" value="HAMP_dom"/>
</dbReference>
<dbReference type="GO" id="GO:0004721">
    <property type="term" value="F:phosphoprotein phosphatase activity"/>
    <property type="evidence" value="ECO:0007669"/>
    <property type="project" value="UniProtKB-KW"/>
</dbReference>
<dbReference type="AlphaFoldDB" id="A0A5C6RJF2"/>
<dbReference type="GO" id="GO:0000155">
    <property type="term" value="F:phosphorelay sensor kinase activity"/>
    <property type="evidence" value="ECO:0007669"/>
    <property type="project" value="InterPro"/>
</dbReference>
<dbReference type="SMART" id="SM00304">
    <property type="entry name" value="HAMP"/>
    <property type="match status" value="1"/>
</dbReference>
<dbReference type="PRINTS" id="PR00344">
    <property type="entry name" value="BCTRLSENSOR"/>
</dbReference>
<dbReference type="PANTHER" id="PTHR44936">
    <property type="entry name" value="SENSOR PROTEIN CREC"/>
    <property type="match status" value="1"/>
</dbReference>
<dbReference type="EMBL" id="VOOR01000033">
    <property type="protein sequence ID" value="TXB62243.1"/>
    <property type="molecule type" value="Genomic_DNA"/>
</dbReference>
<keyword evidence="14" id="KW-0904">Protein phosphatase</keyword>
<keyword evidence="7" id="KW-0597">Phosphoprotein</keyword>
<evidence type="ECO:0000256" key="9">
    <source>
        <dbReference type="ARBA" id="ARBA00022741"/>
    </source>
</evidence>
<dbReference type="OrthoDB" id="9781208at2"/>
<dbReference type="EC" id="2.7.13.3" evidence="5"/>
<keyword evidence="16" id="KW-0346">Stress response</keyword>
<evidence type="ECO:0000256" key="7">
    <source>
        <dbReference type="ARBA" id="ARBA00022553"/>
    </source>
</evidence>
<reference evidence="24 25" key="1">
    <citation type="submission" date="2019-08" db="EMBL/GenBank/DDBJ databases">
        <title>Genome of Phaeodactylibacter luteus.</title>
        <authorList>
            <person name="Bowman J.P."/>
        </authorList>
    </citation>
    <scope>NUCLEOTIDE SEQUENCE [LARGE SCALE GENOMIC DNA]</scope>
    <source>
        <strain evidence="24 25">KCTC 42180</strain>
    </source>
</reference>
<feature type="domain" description="Histidine kinase" evidence="22">
    <location>
        <begin position="241"/>
        <end position="458"/>
    </location>
</feature>
<evidence type="ECO:0000256" key="19">
    <source>
        <dbReference type="ARBA" id="ARBA00040454"/>
    </source>
</evidence>
<keyword evidence="10" id="KW-0418">Kinase</keyword>
<accession>A0A5C6RJF2</accession>
<comment type="cofactor">
    <cofactor evidence="2">
        <name>Mn(2+)</name>
        <dbReference type="ChEBI" id="CHEBI:29035"/>
    </cofactor>
</comment>
<dbReference type="CDD" id="cd06225">
    <property type="entry name" value="HAMP"/>
    <property type="match status" value="1"/>
</dbReference>
<evidence type="ECO:0000256" key="6">
    <source>
        <dbReference type="ARBA" id="ARBA00022475"/>
    </source>
</evidence>
<dbReference type="InterPro" id="IPR003594">
    <property type="entry name" value="HATPase_dom"/>
</dbReference>
<dbReference type="Gene3D" id="1.10.287.130">
    <property type="match status" value="1"/>
</dbReference>
<dbReference type="InterPro" id="IPR004358">
    <property type="entry name" value="Sig_transdc_His_kin-like_C"/>
</dbReference>
<comment type="caution">
    <text evidence="24">The sequence shown here is derived from an EMBL/GenBank/DDBJ whole genome shotgun (WGS) entry which is preliminary data.</text>
</comment>
<keyword evidence="6" id="KW-1003">Cell membrane</keyword>
<dbReference type="SMART" id="SM00388">
    <property type="entry name" value="HisKA"/>
    <property type="match status" value="1"/>
</dbReference>
<evidence type="ECO:0000256" key="16">
    <source>
        <dbReference type="ARBA" id="ARBA00023016"/>
    </source>
</evidence>
<dbReference type="SUPFAM" id="SSF55874">
    <property type="entry name" value="ATPase domain of HSP90 chaperone/DNA topoisomerase II/histidine kinase"/>
    <property type="match status" value="1"/>
</dbReference>
<keyword evidence="15" id="KW-0902">Two-component regulatory system</keyword>
<evidence type="ECO:0000256" key="2">
    <source>
        <dbReference type="ARBA" id="ARBA00001936"/>
    </source>
</evidence>
<dbReference type="Gene3D" id="3.30.565.10">
    <property type="entry name" value="Histidine kinase-like ATPase, C-terminal domain"/>
    <property type="match status" value="1"/>
</dbReference>
<dbReference type="RefSeq" id="WP_147168371.1">
    <property type="nucleotide sequence ID" value="NZ_VOOR01000033.1"/>
</dbReference>
<keyword evidence="21" id="KW-0812">Transmembrane</keyword>
<keyword evidence="12" id="KW-0067">ATP-binding</keyword>
<dbReference type="Pfam" id="PF02518">
    <property type="entry name" value="HATPase_c"/>
    <property type="match status" value="1"/>
</dbReference>
<evidence type="ECO:0000313" key="24">
    <source>
        <dbReference type="EMBL" id="TXB62243.1"/>
    </source>
</evidence>
<evidence type="ECO:0000256" key="14">
    <source>
        <dbReference type="ARBA" id="ARBA00022912"/>
    </source>
</evidence>
<evidence type="ECO:0000256" key="12">
    <source>
        <dbReference type="ARBA" id="ARBA00022840"/>
    </source>
</evidence>
<dbReference type="GO" id="GO:0005886">
    <property type="term" value="C:plasma membrane"/>
    <property type="evidence" value="ECO:0007669"/>
    <property type="project" value="UniProtKB-SubCell"/>
</dbReference>
<dbReference type="InterPro" id="IPR050980">
    <property type="entry name" value="2C_sensor_his_kinase"/>
</dbReference>
<protein>
    <recommendedName>
        <fullName evidence="19">Signal transduction histidine-protein kinase/phosphatase MprB</fullName>
        <ecNumber evidence="5">2.7.13.3</ecNumber>
    </recommendedName>
    <alternativeName>
        <fullName evidence="20">Mycobacterial persistence regulator B</fullName>
    </alternativeName>
</protein>
<dbReference type="InterPro" id="IPR036097">
    <property type="entry name" value="HisK_dim/P_sf"/>
</dbReference>
<keyword evidence="21" id="KW-0472">Membrane</keyword>
<gene>
    <name evidence="24" type="ORF">FRY97_14985</name>
</gene>
<evidence type="ECO:0000256" key="8">
    <source>
        <dbReference type="ARBA" id="ARBA00022679"/>
    </source>
</evidence>